<dbReference type="InterPro" id="IPR011991">
    <property type="entry name" value="ArsR-like_HTH"/>
</dbReference>
<gene>
    <name evidence="2" type="ORF">CW362_16895</name>
</gene>
<dbReference type="EMBL" id="PJOS01000029">
    <property type="protein sequence ID" value="PKT71768.1"/>
    <property type="molecule type" value="Genomic_DNA"/>
</dbReference>
<dbReference type="SUPFAM" id="SSF46785">
    <property type="entry name" value="Winged helix' DNA-binding domain"/>
    <property type="match status" value="1"/>
</dbReference>
<sequence length="95" mass="10804">MLKGPCNGRRLDILEWLRNPVAHFPPQRRADLVEDGVGTEALAVKLGVSRAVARTHLDLLAGVGLLRAKKVGRRTYYRCDEYRIAEVSHYFEKGW</sequence>
<dbReference type="PROSITE" id="PS50987">
    <property type="entry name" value="HTH_ARSR_2"/>
    <property type="match status" value="1"/>
</dbReference>
<keyword evidence="3" id="KW-1185">Reference proteome</keyword>
<name>A0A2I0SPA6_9ACTN</name>
<dbReference type="AlphaFoldDB" id="A0A2I0SPA6"/>
<organism evidence="2 3">
    <name type="scientific">Streptomyces populi</name>
    <dbReference type="NCBI Taxonomy" id="2058924"/>
    <lineage>
        <taxon>Bacteria</taxon>
        <taxon>Bacillati</taxon>
        <taxon>Actinomycetota</taxon>
        <taxon>Actinomycetes</taxon>
        <taxon>Kitasatosporales</taxon>
        <taxon>Streptomycetaceae</taxon>
        <taxon>Streptomyces</taxon>
    </lineage>
</organism>
<protein>
    <submittedName>
        <fullName evidence="2">ArsR family transcriptional regulator</fullName>
    </submittedName>
</protein>
<dbReference type="InterPro" id="IPR036388">
    <property type="entry name" value="WH-like_DNA-bd_sf"/>
</dbReference>
<dbReference type="Gene3D" id="1.10.10.10">
    <property type="entry name" value="Winged helix-like DNA-binding domain superfamily/Winged helix DNA-binding domain"/>
    <property type="match status" value="1"/>
</dbReference>
<accession>A0A2I0SPA6</accession>
<dbReference type="Proteomes" id="UP000236178">
    <property type="component" value="Unassembled WGS sequence"/>
</dbReference>
<dbReference type="CDD" id="cd00090">
    <property type="entry name" value="HTH_ARSR"/>
    <property type="match status" value="1"/>
</dbReference>
<dbReference type="GO" id="GO:0003700">
    <property type="term" value="F:DNA-binding transcription factor activity"/>
    <property type="evidence" value="ECO:0007669"/>
    <property type="project" value="InterPro"/>
</dbReference>
<dbReference type="InterPro" id="IPR036390">
    <property type="entry name" value="WH_DNA-bd_sf"/>
</dbReference>
<proteinExistence type="predicted"/>
<feature type="domain" description="HTH arsR-type" evidence="1">
    <location>
        <begin position="1"/>
        <end position="95"/>
    </location>
</feature>
<reference evidence="2 3" key="1">
    <citation type="submission" date="2017-12" db="EMBL/GenBank/DDBJ databases">
        <title>Streptomyces populusis sp. nov., a novel endophytic actinobacterium isolated from stems of Populus adenopoda Maxim.</title>
        <authorList>
            <person name="Wang Z."/>
        </authorList>
    </citation>
    <scope>NUCLEOTIDE SEQUENCE [LARGE SCALE GENOMIC DNA]</scope>
    <source>
        <strain evidence="2 3">A249</strain>
    </source>
</reference>
<evidence type="ECO:0000259" key="1">
    <source>
        <dbReference type="PROSITE" id="PS50987"/>
    </source>
</evidence>
<dbReference type="InterPro" id="IPR001845">
    <property type="entry name" value="HTH_ArsR_DNA-bd_dom"/>
</dbReference>
<comment type="caution">
    <text evidence="2">The sequence shown here is derived from an EMBL/GenBank/DDBJ whole genome shotgun (WGS) entry which is preliminary data.</text>
</comment>
<evidence type="ECO:0000313" key="2">
    <source>
        <dbReference type="EMBL" id="PKT71768.1"/>
    </source>
</evidence>
<dbReference type="OrthoDB" id="3628427at2"/>
<dbReference type="RefSeq" id="WP_103550308.1">
    <property type="nucleotide sequence ID" value="NZ_JBHJSK010000001.1"/>
</dbReference>
<evidence type="ECO:0000313" key="3">
    <source>
        <dbReference type="Proteomes" id="UP000236178"/>
    </source>
</evidence>